<dbReference type="Proteomes" id="UP001501442">
    <property type="component" value="Unassembled WGS sequence"/>
</dbReference>
<dbReference type="Gene3D" id="3.40.50.1820">
    <property type="entry name" value="alpha/beta hydrolase"/>
    <property type="match status" value="1"/>
</dbReference>
<reference evidence="3" key="1">
    <citation type="journal article" date="2019" name="Int. J. Syst. Evol. Microbiol.">
        <title>The Global Catalogue of Microorganisms (GCM) 10K type strain sequencing project: providing services to taxonomists for standard genome sequencing and annotation.</title>
        <authorList>
            <consortium name="The Broad Institute Genomics Platform"/>
            <consortium name="The Broad Institute Genome Sequencing Center for Infectious Disease"/>
            <person name="Wu L."/>
            <person name="Ma J."/>
        </authorList>
    </citation>
    <scope>NUCLEOTIDE SEQUENCE [LARGE SCALE GENOMIC DNA]</scope>
    <source>
        <strain evidence="3">JCM 17939</strain>
    </source>
</reference>
<name>A0ABP8U9I7_9ACTN</name>
<dbReference type="PANTHER" id="PTHR46331:SF2">
    <property type="entry name" value="VALACYCLOVIR HYDROLASE"/>
    <property type="match status" value="1"/>
</dbReference>
<dbReference type="Pfam" id="PF00561">
    <property type="entry name" value="Abhydrolase_1"/>
    <property type="match status" value="1"/>
</dbReference>
<feature type="domain" description="AB hydrolase-1" evidence="1">
    <location>
        <begin position="22"/>
        <end position="142"/>
    </location>
</feature>
<evidence type="ECO:0000259" key="1">
    <source>
        <dbReference type="Pfam" id="PF00561"/>
    </source>
</evidence>
<dbReference type="InterPro" id="IPR029058">
    <property type="entry name" value="AB_hydrolase_fold"/>
</dbReference>
<dbReference type="PRINTS" id="PR00111">
    <property type="entry name" value="ABHYDROLASE"/>
</dbReference>
<dbReference type="InterPro" id="IPR000073">
    <property type="entry name" value="AB_hydrolase_1"/>
</dbReference>
<protein>
    <submittedName>
        <fullName evidence="2">Alpha/beta hydrolase</fullName>
    </submittedName>
</protein>
<keyword evidence="3" id="KW-1185">Reference proteome</keyword>
<dbReference type="EMBL" id="BAABHK010000003">
    <property type="protein sequence ID" value="GAA4624507.1"/>
    <property type="molecule type" value="Genomic_DNA"/>
</dbReference>
<dbReference type="GO" id="GO:0016787">
    <property type="term" value="F:hydrolase activity"/>
    <property type="evidence" value="ECO:0007669"/>
    <property type="project" value="UniProtKB-KW"/>
</dbReference>
<organism evidence="2 3">
    <name type="scientific">Actinoallomurus vinaceus</name>
    <dbReference type="NCBI Taxonomy" id="1080074"/>
    <lineage>
        <taxon>Bacteria</taxon>
        <taxon>Bacillati</taxon>
        <taxon>Actinomycetota</taxon>
        <taxon>Actinomycetes</taxon>
        <taxon>Streptosporangiales</taxon>
        <taxon>Thermomonosporaceae</taxon>
        <taxon>Actinoallomurus</taxon>
    </lineage>
</organism>
<evidence type="ECO:0000313" key="2">
    <source>
        <dbReference type="EMBL" id="GAA4624507.1"/>
    </source>
</evidence>
<evidence type="ECO:0000313" key="3">
    <source>
        <dbReference type="Proteomes" id="UP001501442"/>
    </source>
</evidence>
<comment type="caution">
    <text evidence="2">The sequence shown here is derived from an EMBL/GenBank/DDBJ whole genome shotgun (WGS) entry which is preliminary data.</text>
</comment>
<accession>A0ABP8U9I7</accession>
<dbReference type="SUPFAM" id="SSF53474">
    <property type="entry name" value="alpha/beta-Hydrolases"/>
    <property type="match status" value="1"/>
</dbReference>
<gene>
    <name evidence="2" type="ORF">GCM10023196_024920</name>
</gene>
<sequence length="266" mass="28520">MMSHADVNGLSLYFEEHGSGEPLVLLHGGLGAGEAYGPTLPALAEHRRVIAVDLQAHGRTADVDRPLRPETMADDVAALIAHLGLASADVMGYSLGAKVALRTAIQHPEAVRRLVLVSIPCKRDGWFPEVRATMDQMGPHLAEPMKQSPVYELYARLAPRVEDWPTLIGKTSESLKRDFDWSAEVAALTAPTMLVFADADSVRPAHIMEFFALLGGGLRDAGWDGSGRPAARLAILPGTTHYDISTSPALPAAVVPFLDAPLPQRA</sequence>
<dbReference type="PANTHER" id="PTHR46331">
    <property type="entry name" value="VALACYCLOVIR HYDROLASE"/>
    <property type="match status" value="1"/>
</dbReference>
<proteinExistence type="predicted"/>
<keyword evidence="2" id="KW-0378">Hydrolase</keyword>